<dbReference type="PANTHER" id="PTHR37577:SF1">
    <property type="entry name" value="INTEGRAL MEMBRANE PROTEIN"/>
    <property type="match status" value="1"/>
</dbReference>
<gene>
    <name evidence="2" type="ORF">CGCSCA2_v005094</name>
</gene>
<feature type="transmembrane region" description="Helical" evidence="1">
    <location>
        <begin position="166"/>
        <end position="189"/>
    </location>
</feature>
<name>A0A9P5EVH1_COLSI</name>
<evidence type="ECO:0000313" key="2">
    <source>
        <dbReference type="EMBL" id="KAF4860843.1"/>
    </source>
</evidence>
<keyword evidence="1" id="KW-1133">Transmembrane helix</keyword>
<sequence>MGNCSAYMEPQNASGDIVGYGTLAAFLGSAVMTITAVLFAYYYDAMDDDLLTEKDHQLKRRMRRIISGEFGENATQHSDNLAVCDGVDTQTNLREHRKACFTQFILALSDQQLVTGLAILITTLSSRERLSTYEFSVAHSLAWFSSTTHLATLDVLTPTLRYQNRWVLIGRITGMICVVILLLCTSYHTTFLTDRIRIRPHCCDFIPMSFLYMIQSYFAFMIICSGYIYKLSDLSLWYGLDAFPWTVRFLPRQPRETRLLTPRQNRAKRLANHRYDKIWETEQWHRRIRCSRAIWDILEYNQAFFSTIPAIFFSLSYGISQVVDLAFLSAPNVTKESREMGFGQLMALFLILLPFFAAGESYSGECWKIGD</sequence>
<keyword evidence="1" id="KW-0472">Membrane</keyword>
<feature type="transmembrane region" description="Helical" evidence="1">
    <location>
        <begin position="340"/>
        <end position="358"/>
    </location>
</feature>
<dbReference type="AlphaFoldDB" id="A0A9P5EVH1"/>
<accession>A0A9P5EVH1</accession>
<reference evidence="2" key="1">
    <citation type="submission" date="2019-06" db="EMBL/GenBank/DDBJ databases">
        <authorList>
            <person name="Gan P."/>
            <person name="Shirasu K."/>
        </authorList>
    </citation>
    <scope>NUCLEOTIDE SEQUENCE [LARGE SCALE GENOMIC DNA]</scope>
    <source>
        <strain evidence="2">CAD2</strain>
    </source>
</reference>
<protein>
    <submittedName>
        <fullName evidence="2">Uncharacterized protein</fullName>
    </submittedName>
</protein>
<dbReference type="OrthoDB" id="4851483at2759"/>
<keyword evidence="1" id="KW-0812">Transmembrane</keyword>
<keyword evidence="3" id="KW-1185">Reference proteome</keyword>
<comment type="caution">
    <text evidence="2">The sequence shown here is derived from an EMBL/GenBank/DDBJ whole genome shotgun (WGS) entry which is preliminary data.</text>
</comment>
<evidence type="ECO:0000256" key="1">
    <source>
        <dbReference type="SAM" id="Phobius"/>
    </source>
</evidence>
<proteinExistence type="predicted"/>
<dbReference type="InterPro" id="IPR053018">
    <property type="entry name" value="Elsinochrome_Biosynth-Asso"/>
</dbReference>
<evidence type="ECO:0000313" key="3">
    <source>
        <dbReference type="Proteomes" id="UP000711996"/>
    </source>
</evidence>
<dbReference type="EMBL" id="QPMT01000012">
    <property type="protein sequence ID" value="KAF4860843.1"/>
    <property type="molecule type" value="Genomic_DNA"/>
</dbReference>
<dbReference type="Proteomes" id="UP000711996">
    <property type="component" value="Unassembled WGS sequence"/>
</dbReference>
<organism evidence="2 3">
    <name type="scientific">Colletotrichum siamense</name>
    <name type="common">Anthracnose fungus</name>
    <dbReference type="NCBI Taxonomy" id="690259"/>
    <lineage>
        <taxon>Eukaryota</taxon>
        <taxon>Fungi</taxon>
        <taxon>Dikarya</taxon>
        <taxon>Ascomycota</taxon>
        <taxon>Pezizomycotina</taxon>
        <taxon>Sordariomycetes</taxon>
        <taxon>Hypocreomycetidae</taxon>
        <taxon>Glomerellales</taxon>
        <taxon>Glomerellaceae</taxon>
        <taxon>Colletotrichum</taxon>
        <taxon>Colletotrichum gloeosporioides species complex</taxon>
    </lineage>
</organism>
<feature type="transmembrane region" description="Helical" evidence="1">
    <location>
        <begin position="210"/>
        <end position="229"/>
    </location>
</feature>
<feature type="transmembrane region" description="Helical" evidence="1">
    <location>
        <begin position="303"/>
        <end position="328"/>
    </location>
</feature>
<dbReference type="PANTHER" id="PTHR37577">
    <property type="entry name" value="INTEGRAL MEMBRANE PROTEIN"/>
    <property type="match status" value="1"/>
</dbReference>
<feature type="transmembrane region" description="Helical" evidence="1">
    <location>
        <begin position="17"/>
        <end position="43"/>
    </location>
</feature>